<dbReference type="GO" id="GO:0001681">
    <property type="term" value="F:sialate O-acetylesterase activity"/>
    <property type="evidence" value="ECO:0007669"/>
    <property type="project" value="InterPro"/>
</dbReference>
<protein>
    <submittedName>
        <fullName evidence="3">Sialate O-acetylesterase</fullName>
    </submittedName>
</protein>
<evidence type="ECO:0000259" key="2">
    <source>
        <dbReference type="Pfam" id="PF03629"/>
    </source>
</evidence>
<dbReference type="PANTHER" id="PTHR22901">
    <property type="entry name" value="SIALATE O-ACETYLESTERASE"/>
    <property type="match status" value="1"/>
</dbReference>
<dbReference type="EMBL" id="FNRI01000006">
    <property type="protein sequence ID" value="SEA76648.1"/>
    <property type="molecule type" value="Genomic_DNA"/>
</dbReference>
<proteinExistence type="predicted"/>
<keyword evidence="1" id="KW-0378">Hydrolase</keyword>
<accession>A0A1H4DVW1</accession>
<dbReference type="SUPFAM" id="SSF52266">
    <property type="entry name" value="SGNH hydrolase"/>
    <property type="match status" value="1"/>
</dbReference>
<sequence length="518" mass="57051">MRNRYFALVAVFALLAGCSSEKGDSPEDGVEGTFRLHSFLQDGMVIQQNQPFRLWGKASAAHVKITAKPSWTRQEYTCKADASGTWVLEIPVPAAPSDGAPQSIRLSTPLQTTSLRDLLIGEVWVLGGQSNMAFALGQALDAPAEISAANYPGIRFFTVQPSNEARPIFDWREEMPEPYGKWYSTSPATAGAQSAVGYYFGLMLHRELGVPVGLVNTSYGGATAQAYTPLEALKADSRLKTTFVDPYAANPNMDVLVRPAELYNSMVHPLLPLSARGVVWYQGEGNWGNYDIYPLLMKTLVGEWRRNFANERMPFYYVQIAPWGFGQNTASQEWFYTQGVHIGYAYMREAQALTREQVSNSGMAVTMDVGDPDDIHPTNKRPVGERLARLALNQTYGRSEVACLGPRYNSLKVENGVVKLLFDNADGLKTNDGQAPKHFYLAATAGRSHRFYPAAAEIHGSEVWLTCPDVVTASTAAADVAVRYAFLLYPTTNLENGAGLPAEPFRTDSWSTDISYVY</sequence>
<dbReference type="GO" id="GO:0005975">
    <property type="term" value="P:carbohydrate metabolic process"/>
    <property type="evidence" value="ECO:0007669"/>
    <property type="project" value="TreeGrafter"/>
</dbReference>
<feature type="domain" description="Sialate O-acetylesterase" evidence="2">
    <location>
        <begin position="122"/>
        <end position="390"/>
    </location>
</feature>
<reference evidence="3 4" key="1">
    <citation type="submission" date="2016-10" db="EMBL/GenBank/DDBJ databases">
        <authorList>
            <person name="de Groot N.N."/>
        </authorList>
    </citation>
    <scope>NUCLEOTIDE SEQUENCE [LARGE SCALE GENOMIC DNA]</scope>
    <source>
        <strain evidence="3 4">DSM 25383</strain>
    </source>
</reference>
<dbReference type="AlphaFoldDB" id="A0A1H4DVW1"/>
<dbReference type="InterPro" id="IPR039329">
    <property type="entry name" value="SIAE"/>
</dbReference>
<dbReference type="Gene3D" id="3.40.50.1110">
    <property type="entry name" value="SGNH hydrolase"/>
    <property type="match status" value="1"/>
</dbReference>
<evidence type="ECO:0000256" key="1">
    <source>
        <dbReference type="ARBA" id="ARBA00022801"/>
    </source>
</evidence>
<dbReference type="Pfam" id="PF03629">
    <property type="entry name" value="SASA"/>
    <property type="match status" value="1"/>
</dbReference>
<dbReference type="PROSITE" id="PS51257">
    <property type="entry name" value="PROKAR_LIPOPROTEIN"/>
    <property type="match status" value="1"/>
</dbReference>
<evidence type="ECO:0000313" key="3">
    <source>
        <dbReference type="EMBL" id="SEA76648.1"/>
    </source>
</evidence>
<keyword evidence="4" id="KW-1185">Reference proteome</keyword>
<gene>
    <name evidence="3" type="ORF">SAMN05444145_10655</name>
</gene>
<dbReference type="STRING" id="1033731.SAMN05444145_10655"/>
<organism evidence="3 4">
    <name type="scientific">Alistipes timonensis JC136</name>
    <dbReference type="NCBI Taxonomy" id="1033731"/>
    <lineage>
        <taxon>Bacteria</taxon>
        <taxon>Pseudomonadati</taxon>
        <taxon>Bacteroidota</taxon>
        <taxon>Bacteroidia</taxon>
        <taxon>Bacteroidales</taxon>
        <taxon>Rikenellaceae</taxon>
        <taxon>Alistipes</taxon>
    </lineage>
</organism>
<dbReference type="InterPro" id="IPR005181">
    <property type="entry name" value="SASA"/>
</dbReference>
<evidence type="ECO:0000313" key="4">
    <source>
        <dbReference type="Proteomes" id="UP000183253"/>
    </source>
</evidence>
<dbReference type="PANTHER" id="PTHR22901:SF0">
    <property type="entry name" value="SIALATE O-ACETYLESTERASE"/>
    <property type="match status" value="1"/>
</dbReference>
<dbReference type="Proteomes" id="UP000183253">
    <property type="component" value="Unassembled WGS sequence"/>
</dbReference>
<dbReference type="InterPro" id="IPR036514">
    <property type="entry name" value="SGNH_hydro_sf"/>
</dbReference>
<name>A0A1H4DVW1_9BACT</name>
<dbReference type="RefSeq" id="WP_231291043.1">
    <property type="nucleotide sequence ID" value="NZ_CAEG01000021.1"/>
</dbReference>